<dbReference type="GO" id="GO:0006567">
    <property type="term" value="P:L-threonine catabolic process"/>
    <property type="evidence" value="ECO:0007669"/>
    <property type="project" value="TreeGrafter"/>
</dbReference>
<evidence type="ECO:0000256" key="1">
    <source>
        <dbReference type="ARBA" id="ARBA00001933"/>
    </source>
</evidence>
<comment type="cofactor">
    <cofactor evidence="1">
        <name>pyridoxal 5'-phosphate</name>
        <dbReference type="ChEBI" id="CHEBI:597326"/>
    </cofactor>
</comment>
<evidence type="ECO:0000313" key="5">
    <source>
        <dbReference type="EMBL" id="GAI12321.1"/>
    </source>
</evidence>
<dbReference type="InterPro" id="IPR001597">
    <property type="entry name" value="ArAA_b-elim_lyase/Thr_aldolase"/>
</dbReference>
<dbReference type="GO" id="GO:0006545">
    <property type="term" value="P:glycine biosynthetic process"/>
    <property type="evidence" value="ECO:0007669"/>
    <property type="project" value="TreeGrafter"/>
</dbReference>
<dbReference type="InterPro" id="IPR015421">
    <property type="entry name" value="PyrdxlP-dep_Trfase_major"/>
</dbReference>
<proteinExistence type="inferred from homology"/>
<dbReference type="GO" id="GO:0008732">
    <property type="term" value="F:L-allo-threonine aldolase activity"/>
    <property type="evidence" value="ECO:0007669"/>
    <property type="project" value="TreeGrafter"/>
</dbReference>
<accession>X1M2M4</accession>
<keyword evidence="3" id="KW-0663">Pyridoxal phosphate</keyword>
<dbReference type="GO" id="GO:0005829">
    <property type="term" value="C:cytosol"/>
    <property type="evidence" value="ECO:0007669"/>
    <property type="project" value="TreeGrafter"/>
</dbReference>
<gene>
    <name evidence="5" type="ORF">S06H3_20207</name>
</gene>
<evidence type="ECO:0000259" key="4">
    <source>
        <dbReference type="Pfam" id="PF01212"/>
    </source>
</evidence>
<dbReference type="PANTHER" id="PTHR48097">
    <property type="entry name" value="L-THREONINE ALDOLASE-RELATED"/>
    <property type="match status" value="1"/>
</dbReference>
<evidence type="ECO:0000256" key="3">
    <source>
        <dbReference type="ARBA" id="ARBA00022898"/>
    </source>
</evidence>
<dbReference type="SUPFAM" id="SSF53383">
    <property type="entry name" value="PLP-dependent transferases"/>
    <property type="match status" value="1"/>
</dbReference>
<dbReference type="EMBL" id="BARV01010440">
    <property type="protein sequence ID" value="GAI12321.1"/>
    <property type="molecule type" value="Genomic_DNA"/>
</dbReference>
<dbReference type="InterPro" id="IPR015424">
    <property type="entry name" value="PyrdxlP-dep_Trfase"/>
</dbReference>
<dbReference type="Pfam" id="PF01212">
    <property type="entry name" value="Beta_elim_lyase"/>
    <property type="match status" value="1"/>
</dbReference>
<reference evidence="5" key="1">
    <citation type="journal article" date="2014" name="Front. Microbiol.">
        <title>High frequency of phylogenetically diverse reductive dehalogenase-homologous genes in deep subseafloor sedimentary metagenomes.</title>
        <authorList>
            <person name="Kawai M."/>
            <person name="Futagami T."/>
            <person name="Toyoda A."/>
            <person name="Takaki Y."/>
            <person name="Nishi S."/>
            <person name="Hori S."/>
            <person name="Arai W."/>
            <person name="Tsubouchi T."/>
            <person name="Morono Y."/>
            <person name="Uchiyama I."/>
            <person name="Ito T."/>
            <person name="Fujiyama A."/>
            <person name="Inagaki F."/>
            <person name="Takami H."/>
        </authorList>
    </citation>
    <scope>NUCLEOTIDE SEQUENCE</scope>
    <source>
        <strain evidence="5">Expedition CK06-06</strain>
    </source>
</reference>
<dbReference type="Gene3D" id="3.40.640.10">
    <property type="entry name" value="Type I PLP-dependent aspartate aminotransferase-like (Major domain)"/>
    <property type="match status" value="1"/>
</dbReference>
<comment type="similarity">
    <text evidence="2">Belongs to the threonine aldolase family.</text>
</comment>
<evidence type="ECO:0000256" key="2">
    <source>
        <dbReference type="ARBA" id="ARBA00006966"/>
    </source>
</evidence>
<sequence>MNEKDVDEEIVWRGKEQTREAALVKIIDMRSDTITLPTEEMRQAICEAEVGDDVFGEDPTVNRLEELAAQMMGKEAALFTPSGTMSNLIAVLTHTRPGDEILLGSEAHMLWYEVGSASALGGVVMRTIPNDQDGRMDPGTK</sequence>
<organism evidence="5">
    <name type="scientific">marine sediment metagenome</name>
    <dbReference type="NCBI Taxonomy" id="412755"/>
    <lineage>
        <taxon>unclassified sequences</taxon>
        <taxon>metagenomes</taxon>
        <taxon>ecological metagenomes</taxon>
    </lineage>
</organism>
<feature type="domain" description="Aromatic amino acid beta-eliminating lyase/threonine aldolase" evidence="4">
    <location>
        <begin position="28"/>
        <end position="138"/>
    </location>
</feature>
<comment type="caution">
    <text evidence="5">The sequence shown here is derived from an EMBL/GenBank/DDBJ whole genome shotgun (WGS) entry which is preliminary data.</text>
</comment>
<dbReference type="AlphaFoldDB" id="X1M2M4"/>
<protein>
    <recommendedName>
        <fullName evidence="4">Aromatic amino acid beta-eliminating lyase/threonine aldolase domain-containing protein</fullName>
    </recommendedName>
</protein>
<dbReference type="PANTHER" id="PTHR48097:SF9">
    <property type="entry name" value="L-THREONINE ALDOLASE"/>
    <property type="match status" value="1"/>
</dbReference>
<name>X1M2M4_9ZZZZ</name>